<feature type="transmembrane region" description="Helical" evidence="2">
    <location>
        <begin position="128"/>
        <end position="148"/>
    </location>
</feature>
<dbReference type="AlphaFoldDB" id="A0A451AZD2"/>
<feature type="compositionally biased region" description="Basic and acidic residues" evidence="1">
    <location>
        <begin position="218"/>
        <end position="228"/>
    </location>
</feature>
<evidence type="ECO:0000313" key="4">
    <source>
        <dbReference type="EMBL" id="VFK71419.1"/>
    </source>
</evidence>
<feature type="region of interest" description="Disordered" evidence="1">
    <location>
        <begin position="84"/>
        <end position="118"/>
    </location>
</feature>
<dbReference type="Pfam" id="PF13432">
    <property type="entry name" value="TPR_16"/>
    <property type="match status" value="2"/>
</dbReference>
<name>A0A451AZD2_9GAMM</name>
<evidence type="ECO:0000313" key="3">
    <source>
        <dbReference type="EMBL" id="VFK65220.1"/>
    </source>
</evidence>
<dbReference type="InterPro" id="IPR011990">
    <property type="entry name" value="TPR-like_helical_dom_sf"/>
</dbReference>
<evidence type="ECO:0000256" key="1">
    <source>
        <dbReference type="SAM" id="MobiDB-lite"/>
    </source>
</evidence>
<keyword evidence="2" id="KW-0472">Membrane</keyword>
<keyword evidence="2" id="KW-0812">Transmembrane</keyword>
<dbReference type="EMBL" id="CAADFZ010000059">
    <property type="protein sequence ID" value="VFK65220.1"/>
    <property type="molecule type" value="Genomic_DNA"/>
</dbReference>
<protein>
    <submittedName>
        <fullName evidence="4">TPR repeat-containing protein</fullName>
    </submittedName>
</protein>
<dbReference type="InterPro" id="IPR019734">
    <property type="entry name" value="TPR_rpt"/>
</dbReference>
<dbReference type="EMBL" id="CAADGD010000065">
    <property type="protein sequence ID" value="VFK71419.1"/>
    <property type="molecule type" value="Genomic_DNA"/>
</dbReference>
<sequence>MSALQKAEGAKWRAGPEAHAERFGESDLLEMPSPEISFPSDKQPSSSGEPASDWFLAPITPVSEGASFAPASGRAEDRSHVLEQDGFGPESFPASEPRETASEDAGGARFPPARETKRDMARKRYKSILLLGVLPLFLSSVVAGIYVFRKVTGHASYVSEELSLFPVYASDSGMEPLGRTWIDASSAGKPPGTATEGSIRIEESPTSPPEPSSRRRASPKDALRREEVAPQSQPEPIRITRSRASDSLHAMLVTGFDAFERGDDASASAAYRNVLQEQPDNRDALLGLAAMAMRKREWEIAADYYLRILRRNPRDSVAQAALIGIRDDLDPVLGEGRIKQLLEEEPNAPYLHFSLGNLYAHQSRWSDAERAYFDAYRMNDANADYCYNLAVSLDHLAKRPTALTYYRRSLEIAGKQSPPPRFDPKVVLRRIEAIEGESEEIRE</sequence>
<accession>A0A451AZD2</accession>
<organism evidence="4">
    <name type="scientific">Candidatus Kentrum sp. UNK</name>
    <dbReference type="NCBI Taxonomy" id="2126344"/>
    <lineage>
        <taxon>Bacteria</taxon>
        <taxon>Pseudomonadati</taxon>
        <taxon>Pseudomonadota</taxon>
        <taxon>Gammaproteobacteria</taxon>
        <taxon>Candidatus Kentrum</taxon>
    </lineage>
</organism>
<feature type="compositionally biased region" description="Polar residues" evidence="1">
    <location>
        <begin position="40"/>
        <end position="49"/>
    </location>
</feature>
<proteinExistence type="predicted"/>
<dbReference type="SUPFAM" id="SSF48452">
    <property type="entry name" value="TPR-like"/>
    <property type="match status" value="1"/>
</dbReference>
<keyword evidence="2" id="KW-1133">Transmembrane helix</keyword>
<feature type="compositionally biased region" description="Basic and acidic residues" evidence="1">
    <location>
        <begin position="8"/>
        <end position="25"/>
    </location>
</feature>
<reference evidence="4" key="1">
    <citation type="submission" date="2019-02" db="EMBL/GenBank/DDBJ databases">
        <authorList>
            <person name="Gruber-Vodicka R. H."/>
            <person name="Seah K. B. B."/>
        </authorList>
    </citation>
    <scope>NUCLEOTIDE SEQUENCE</scope>
    <source>
        <strain evidence="4">BECK_BY19</strain>
        <strain evidence="3">BECK_BY8</strain>
    </source>
</reference>
<gene>
    <name evidence="3" type="ORF">BECKUNK1418G_GA0071005_10595</name>
    <name evidence="4" type="ORF">BECKUNK1418H_GA0071006_10654</name>
</gene>
<feature type="region of interest" description="Disordered" evidence="1">
    <location>
        <begin position="1"/>
        <end position="56"/>
    </location>
</feature>
<dbReference type="SMART" id="SM00028">
    <property type="entry name" value="TPR"/>
    <property type="match status" value="3"/>
</dbReference>
<dbReference type="Gene3D" id="1.25.40.10">
    <property type="entry name" value="Tetratricopeptide repeat domain"/>
    <property type="match status" value="2"/>
</dbReference>
<evidence type="ECO:0000256" key="2">
    <source>
        <dbReference type="SAM" id="Phobius"/>
    </source>
</evidence>
<feature type="region of interest" description="Disordered" evidence="1">
    <location>
        <begin position="180"/>
        <end position="243"/>
    </location>
</feature>